<evidence type="ECO:0000313" key="2">
    <source>
        <dbReference type="EMBL" id="ANZ74707.1"/>
    </source>
</evidence>
<protein>
    <submittedName>
        <fullName evidence="2">BA75_01715T0</fullName>
    </submittedName>
</protein>
<dbReference type="Proteomes" id="UP000094565">
    <property type="component" value="Chromosome 1"/>
</dbReference>
<feature type="region of interest" description="Disordered" evidence="1">
    <location>
        <begin position="205"/>
        <end position="254"/>
    </location>
</feature>
<evidence type="ECO:0000313" key="3">
    <source>
        <dbReference type="Proteomes" id="UP000094565"/>
    </source>
</evidence>
<evidence type="ECO:0000256" key="1">
    <source>
        <dbReference type="SAM" id="MobiDB-lite"/>
    </source>
</evidence>
<organism evidence="2 3">
    <name type="scientific">Komagataella pastoris</name>
    <name type="common">Yeast</name>
    <name type="synonym">Pichia pastoris</name>
    <dbReference type="NCBI Taxonomy" id="4922"/>
    <lineage>
        <taxon>Eukaryota</taxon>
        <taxon>Fungi</taxon>
        <taxon>Dikarya</taxon>
        <taxon>Ascomycota</taxon>
        <taxon>Saccharomycotina</taxon>
        <taxon>Pichiomycetes</taxon>
        <taxon>Pichiales</taxon>
        <taxon>Pichiaceae</taxon>
        <taxon>Komagataella</taxon>
    </lineage>
</organism>
<feature type="compositionally biased region" description="Polar residues" evidence="1">
    <location>
        <begin position="223"/>
        <end position="234"/>
    </location>
</feature>
<feature type="compositionally biased region" description="Polar residues" evidence="1">
    <location>
        <begin position="243"/>
        <end position="254"/>
    </location>
</feature>
<dbReference type="EMBL" id="CP014584">
    <property type="protein sequence ID" value="ANZ74707.1"/>
    <property type="molecule type" value="Genomic_DNA"/>
</dbReference>
<accession>A0A1B2J9H1</accession>
<dbReference type="OrthoDB" id="10289301at2759"/>
<keyword evidence="3" id="KW-1185">Reference proteome</keyword>
<dbReference type="AlphaFoldDB" id="A0A1B2J9H1"/>
<proteinExistence type="predicted"/>
<reference evidence="2 3" key="1">
    <citation type="submission" date="2016-02" db="EMBL/GenBank/DDBJ databases">
        <title>Comparative genomic and transcriptomic foundation for Pichia pastoris.</title>
        <authorList>
            <person name="Love K.R."/>
            <person name="Shah K.A."/>
            <person name="Whittaker C.A."/>
            <person name="Wu J."/>
            <person name="Bartlett M.C."/>
            <person name="Ma D."/>
            <person name="Leeson R.L."/>
            <person name="Priest M."/>
            <person name="Young S.K."/>
            <person name="Love J.C."/>
        </authorList>
    </citation>
    <scope>NUCLEOTIDE SEQUENCE [LARGE SCALE GENOMIC DNA]</scope>
    <source>
        <strain evidence="2 3">ATCC 28485</strain>
    </source>
</reference>
<gene>
    <name evidence="2" type="ORF">ATY40_BA7501715</name>
</gene>
<name>A0A1B2J9H1_PICPA</name>
<sequence length="392" mass="44422">MNSDFDSVVSGSDDAEQCVFIGDSKSDSDSTYSSLNFSGDQPTKTLTEVLAIEYQRNMLRLFQLRRHVNKAILEDFNLEFHPEVVHCADKHLLPDMVFEILKQANDEFVGREFRSKSSTGQLFNKSSLFFVDVNSIANLEIKFTVIDHFNTEVHTYLDRLFGAKITKDSLAVFNQKIDVFIQHHTKLLSAYEIVISSDQNRGLYIPTVPNRHPPKPPGPFIINGSQSQGPNRSPTKAADKSPNKSPTKSPQNSSKFQFLKLSKHSRTASADLHISSPIMTRELRNKSTPKKPTNYTALGDTLYPKCINELYITIHTLTKHYEILKALFPDSDLVVYGETSEYLKFQQIKMLLRFTSRCLMKFIVTDFGFLLAQFLETLDSYIATLVVPGSNV</sequence>